<organism evidence="1">
    <name type="scientific">marine sediment metagenome</name>
    <dbReference type="NCBI Taxonomy" id="412755"/>
    <lineage>
        <taxon>unclassified sequences</taxon>
        <taxon>metagenomes</taxon>
        <taxon>ecological metagenomes</taxon>
    </lineage>
</organism>
<reference evidence="1" key="1">
    <citation type="journal article" date="2015" name="Nature">
        <title>Complex archaea that bridge the gap between prokaryotes and eukaryotes.</title>
        <authorList>
            <person name="Spang A."/>
            <person name="Saw J.H."/>
            <person name="Jorgensen S.L."/>
            <person name="Zaremba-Niedzwiedzka K."/>
            <person name="Martijn J."/>
            <person name="Lind A.E."/>
            <person name="van Eijk R."/>
            <person name="Schleper C."/>
            <person name="Guy L."/>
            <person name="Ettema T.J."/>
        </authorList>
    </citation>
    <scope>NUCLEOTIDE SEQUENCE</scope>
</reference>
<accession>A0A0F8ZER8</accession>
<dbReference type="EMBL" id="LAZR01060785">
    <property type="protein sequence ID" value="KKK64964.1"/>
    <property type="molecule type" value="Genomic_DNA"/>
</dbReference>
<name>A0A0F8ZER8_9ZZZZ</name>
<protein>
    <submittedName>
        <fullName evidence="1">Uncharacterized protein</fullName>
    </submittedName>
</protein>
<evidence type="ECO:0000313" key="1">
    <source>
        <dbReference type="EMBL" id="KKK64964.1"/>
    </source>
</evidence>
<gene>
    <name evidence="1" type="ORF">LCGC14_2978910</name>
</gene>
<dbReference type="AlphaFoldDB" id="A0A0F8ZER8"/>
<sequence length="91" mass="10768">MTLEEYEKLPYTIIKFGYISNSPSGCFMTRDKDLPMLKYAVVKRTEGWVVYFGRPQQTWADIKLTGDKSNTEEYIRRCFPCTDEMFKLYAL</sequence>
<proteinExistence type="predicted"/>
<comment type="caution">
    <text evidence="1">The sequence shown here is derived from an EMBL/GenBank/DDBJ whole genome shotgun (WGS) entry which is preliminary data.</text>
</comment>